<name>A0AA39KGP2_MICHY</name>
<sequence>MEGLNNRYLARIKETGYKTIIPISYVYKKNANGKFQQATTEHEKLNVDMYMQISGKEFVPISILRFRARKSQLLRLRNLSPSAKRMQIARRLSITPRPATRRTKPVKKGMQRNTHEARVAKAYCRQVNRCIVISDDNVMPCNLGTEKINETVQLNDIADVSSIDDNIPISTINSQQLQQTTDATVNCLDDEDNGLHRLNDNAIPSRNLSPSLNLTICIF</sequence>
<organism evidence="1 2">
    <name type="scientific">Microctonus hyperodae</name>
    <name type="common">Parasitoid wasp</name>
    <dbReference type="NCBI Taxonomy" id="165561"/>
    <lineage>
        <taxon>Eukaryota</taxon>
        <taxon>Metazoa</taxon>
        <taxon>Ecdysozoa</taxon>
        <taxon>Arthropoda</taxon>
        <taxon>Hexapoda</taxon>
        <taxon>Insecta</taxon>
        <taxon>Pterygota</taxon>
        <taxon>Neoptera</taxon>
        <taxon>Endopterygota</taxon>
        <taxon>Hymenoptera</taxon>
        <taxon>Apocrita</taxon>
        <taxon>Ichneumonoidea</taxon>
        <taxon>Braconidae</taxon>
        <taxon>Euphorinae</taxon>
        <taxon>Microctonus</taxon>
    </lineage>
</organism>
<dbReference type="AlphaFoldDB" id="A0AA39KGP2"/>
<reference evidence="1" key="1">
    <citation type="journal article" date="2023" name="bioRxiv">
        <title>Scaffold-level genome assemblies of two parasitoid biocontrol wasps reveal the parthenogenesis mechanism and an associated novel virus.</title>
        <authorList>
            <person name="Inwood S."/>
            <person name="Skelly J."/>
            <person name="Guhlin J."/>
            <person name="Harrop T."/>
            <person name="Goldson S."/>
            <person name="Dearden P."/>
        </authorList>
    </citation>
    <scope>NUCLEOTIDE SEQUENCE</scope>
    <source>
        <strain evidence="1">Lincoln</strain>
        <tissue evidence="1">Whole body</tissue>
    </source>
</reference>
<dbReference type="EMBL" id="JAQQBR010001835">
    <property type="protein sequence ID" value="KAK0161607.1"/>
    <property type="molecule type" value="Genomic_DNA"/>
</dbReference>
<evidence type="ECO:0000313" key="2">
    <source>
        <dbReference type="Proteomes" id="UP001168972"/>
    </source>
</evidence>
<keyword evidence="2" id="KW-1185">Reference proteome</keyword>
<gene>
    <name evidence="1" type="ORF">PV327_010062</name>
</gene>
<reference evidence="1" key="2">
    <citation type="submission" date="2023-03" db="EMBL/GenBank/DDBJ databases">
        <authorList>
            <person name="Inwood S.N."/>
            <person name="Skelly J.G."/>
            <person name="Guhlin J."/>
            <person name="Harrop T.W.R."/>
            <person name="Goldson S.G."/>
            <person name="Dearden P.K."/>
        </authorList>
    </citation>
    <scope>NUCLEOTIDE SEQUENCE</scope>
    <source>
        <strain evidence="1">Lincoln</strain>
        <tissue evidence="1">Whole body</tissue>
    </source>
</reference>
<protein>
    <submittedName>
        <fullName evidence="1">Uncharacterized protein</fullName>
    </submittedName>
</protein>
<evidence type="ECO:0000313" key="1">
    <source>
        <dbReference type="EMBL" id="KAK0161607.1"/>
    </source>
</evidence>
<comment type="caution">
    <text evidence="1">The sequence shown here is derived from an EMBL/GenBank/DDBJ whole genome shotgun (WGS) entry which is preliminary data.</text>
</comment>
<dbReference type="Proteomes" id="UP001168972">
    <property type="component" value="Unassembled WGS sequence"/>
</dbReference>
<accession>A0AA39KGP2</accession>
<proteinExistence type="predicted"/>